<dbReference type="EMBL" id="JAYMYQ010000002">
    <property type="protein sequence ID" value="KAK7350203.1"/>
    <property type="molecule type" value="Genomic_DNA"/>
</dbReference>
<evidence type="ECO:0000313" key="2">
    <source>
        <dbReference type="Proteomes" id="UP001367508"/>
    </source>
</evidence>
<dbReference type="AlphaFoldDB" id="A0AAN9ME24"/>
<protein>
    <submittedName>
        <fullName evidence="1">Uncharacterized protein</fullName>
    </submittedName>
</protein>
<gene>
    <name evidence="1" type="ORF">VNO77_08459</name>
</gene>
<proteinExistence type="predicted"/>
<sequence>MAKNHNCCSRDSKEGLWGLGAEVLTTEPPIHCRLLCFEINFSTKGKLMNGCPWMDFDEPLRGQKGPLTLEKEDSEGLPFMGESGVLAFRIPFVSEAKSLVTELHGYRLSIPP</sequence>
<comment type="caution">
    <text evidence="1">The sequence shown here is derived from an EMBL/GenBank/DDBJ whole genome shotgun (WGS) entry which is preliminary data.</text>
</comment>
<organism evidence="1 2">
    <name type="scientific">Canavalia gladiata</name>
    <name type="common">Sword bean</name>
    <name type="synonym">Dolichos gladiatus</name>
    <dbReference type="NCBI Taxonomy" id="3824"/>
    <lineage>
        <taxon>Eukaryota</taxon>
        <taxon>Viridiplantae</taxon>
        <taxon>Streptophyta</taxon>
        <taxon>Embryophyta</taxon>
        <taxon>Tracheophyta</taxon>
        <taxon>Spermatophyta</taxon>
        <taxon>Magnoliopsida</taxon>
        <taxon>eudicotyledons</taxon>
        <taxon>Gunneridae</taxon>
        <taxon>Pentapetalae</taxon>
        <taxon>rosids</taxon>
        <taxon>fabids</taxon>
        <taxon>Fabales</taxon>
        <taxon>Fabaceae</taxon>
        <taxon>Papilionoideae</taxon>
        <taxon>50 kb inversion clade</taxon>
        <taxon>NPAAA clade</taxon>
        <taxon>indigoferoid/millettioid clade</taxon>
        <taxon>Phaseoleae</taxon>
        <taxon>Canavalia</taxon>
    </lineage>
</organism>
<name>A0AAN9ME24_CANGL</name>
<evidence type="ECO:0000313" key="1">
    <source>
        <dbReference type="EMBL" id="KAK7350203.1"/>
    </source>
</evidence>
<reference evidence="1 2" key="1">
    <citation type="submission" date="2024-01" db="EMBL/GenBank/DDBJ databases">
        <title>The genomes of 5 underutilized Papilionoideae crops provide insights into root nodulation and disease resistanc.</title>
        <authorList>
            <person name="Jiang F."/>
        </authorList>
    </citation>
    <scope>NUCLEOTIDE SEQUENCE [LARGE SCALE GENOMIC DNA]</scope>
    <source>
        <strain evidence="1">LVBAO_FW01</strain>
        <tissue evidence="1">Leaves</tissue>
    </source>
</reference>
<dbReference type="Proteomes" id="UP001367508">
    <property type="component" value="Unassembled WGS sequence"/>
</dbReference>
<accession>A0AAN9ME24</accession>
<keyword evidence="2" id="KW-1185">Reference proteome</keyword>